<evidence type="ECO:0000313" key="2">
    <source>
        <dbReference type="Proteomes" id="UP000276133"/>
    </source>
</evidence>
<sequence>MVDDSLARASDLSIPLLINPELNETNLIKCDQISTNQYNSNDANKPVVFSLNSLTNFSSNQSSNFFSTSLPNTQTNLEMDWNDPEILQICQELNSGQNYMQENQTNSNLNQNYVLQPNHQSQFVSHSRPNDPLIDTGDVNYLSWDILEPDYNQLMNGYLQSPTI</sequence>
<accession>A0A3M7PQ32</accession>
<proteinExistence type="predicted"/>
<comment type="caution">
    <text evidence="1">The sequence shown here is derived from an EMBL/GenBank/DDBJ whole genome shotgun (WGS) entry which is preliminary data.</text>
</comment>
<organism evidence="1 2">
    <name type="scientific">Brachionus plicatilis</name>
    <name type="common">Marine rotifer</name>
    <name type="synonym">Brachionus muelleri</name>
    <dbReference type="NCBI Taxonomy" id="10195"/>
    <lineage>
        <taxon>Eukaryota</taxon>
        <taxon>Metazoa</taxon>
        <taxon>Spiralia</taxon>
        <taxon>Gnathifera</taxon>
        <taxon>Rotifera</taxon>
        <taxon>Eurotatoria</taxon>
        <taxon>Monogononta</taxon>
        <taxon>Pseudotrocha</taxon>
        <taxon>Ploima</taxon>
        <taxon>Brachionidae</taxon>
        <taxon>Brachionus</taxon>
    </lineage>
</organism>
<protein>
    <submittedName>
        <fullName evidence="1">Uncharacterized protein</fullName>
    </submittedName>
</protein>
<evidence type="ECO:0000313" key="1">
    <source>
        <dbReference type="EMBL" id="RNA01160.1"/>
    </source>
</evidence>
<dbReference type="AlphaFoldDB" id="A0A3M7PQ32"/>
<name>A0A3M7PQ32_BRAPC</name>
<dbReference type="EMBL" id="REGN01009441">
    <property type="protein sequence ID" value="RNA01160.1"/>
    <property type="molecule type" value="Genomic_DNA"/>
</dbReference>
<keyword evidence="2" id="KW-1185">Reference proteome</keyword>
<dbReference type="Proteomes" id="UP000276133">
    <property type="component" value="Unassembled WGS sequence"/>
</dbReference>
<reference evidence="1 2" key="1">
    <citation type="journal article" date="2018" name="Sci. Rep.">
        <title>Genomic signatures of local adaptation to the degree of environmental predictability in rotifers.</title>
        <authorList>
            <person name="Franch-Gras L."/>
            <person name="Hahn C."/>
            <person name="Garcia-Roger E.M."/>
            <person name="Carmona M.J."/>
            <person name="Serra M."/>
            <person name="Gomez A."/>
        </authorList>
    </citation>
    <scope>NUCLEOTIDE SEQUENCE [LARGE SCALE GENOMIC DNA]</scope>
    <source>
        <strain evidence="1">HYR1</strain>
    </source>
</reference>
<gene>
    <name evidence="1" type="ORF">BpHYR1_027767</name>
</gene>